<name>I0KYK4_9ACTN</name>
<feature type="transmembrane region" description="Helical" evidence="2">
    <location>
        <begin position="57"/>
        <end position="78"/>
    </location>
</feature>
<gene>
    <name evidence="3" type="ORF">MILUP08_41565</name>
</gene>
<dbReference type="RefSeq" id="WP_007456693.1">
    <property type="nucleotide sequence ID" value="NZ_HF570108.1"/>
</dbReference>
<feature type="compositionally biased region" description="Polar residues" evidence="1">
    <location>
        <begin position="1"/>
        <end position="14"/>
    </location>
</feature>
<accession>I0KYK4</accession>
<keyword evidence="2" id="KW-1133">Transmembrane helix</keyword>
<reference evidence="4" key="1">
    <citation type="journal article" date="2012" name="J. Bacteriol.">
        <title>Genome Sequence of Micromonospora lupini Lupac 08, Isolated from Root Nodules of Lupinus angustifolius.</title>
        <authorList>
            <person name="Alonso-Vega P."/>
            <person name="Normand P."/>
            <person name="Bacigalupe R."/>
            <person name="Pujic P."/>
            <person name="Lajus A."/>
            <person name="Vallenet D."/>
            <person name="Carro L."/>
            <person name="Coll P."/>
            <person name="Trujillo M.E."/>
        </authorList>
    </citation>
    <scope>NUCLEOTIDE SEQUENCE [LARGE SCALE GENOMIC DNA]</scope>
    <source>
        <strain evidence="4">Lupac 08</strain>
    </source>
</reference>
<proteinExistence type="predicted"/>
<evidence type="ECO:0000256" key="1">
    <source>
        <dbReference type="SAM" id="MobiDB-lite"/>
    </source>
</evidence>
<evidence type="ECO:0000256" key="2">
    <source>
        <dbReference type="SAM" id="Phobius"/>
    </source>
</evidence>
<dbReference type="STRING" id="1150864.MILUP08_41565"/>
<sequence length="338" mass="35802">MTSEDPASPPSTTDRYAVASETDDIRVPDWMRGPATEAPVTGTDRLRLGWEQHAGKLLGGVGGLVALTLLAVLAWSGYSTVQRLQDGEPLLDRGSPTAPPRPVDESGNSLGPYVGTPAETFAVGATAITLPAARAAAPFTAKQVGDALAKVRNALIQSRLDPSMLFGKPDQFLALLAPDARAHLGKDFTQGTSLNYATRVDSATDPNLDLAEGIRARGTVEYLSTTDSDGIRVLAITTRFIWVYPFGLPRPQAYAPGAELVTLRDQVVWHLPHHDDVRAGSAGLWVDSADVTVFNATCAAIRKGRIDLETAPEVGLPNTAPTGDVYGPGWRPGDGENC</sequence>
<keyword evidence="4" id="KW-1185">Reference proteome</keyword>
<dbReference type="eggNOG" id="ENOG502ZSN2">
    <property type="taxonomic scope" value="Bacteria"/>
</dbReference>
<keyword evidence="2" id="KW-0812">Transmembrane</keyword>
<dbReference type="EMBL" id="CAIE01000014">
    <property type="protein sequence ID" value="CCH16651.1"/>
    <property type="molecule type" value="Genomic_DNA"/>
</dbReference>
<feature type="region of interest" description="Disordered" evidence="1">
    <location>
        <begin position="317"/>
        <end position="338"/>
    </location>
</feature>
<dbReference type="AlphaFoldDB" id="I0KYK4"/>
<keyword evidence="2" id="KW-0472">Membrane</keyword>
<organism evidence="3 4">
    <name type="scientific">Micromonospora lupini str. Lupac 08</name>
    <dbReference type="NCBI Taxonomy" id="1150864"/>
    <lineage>
        <taxon>Bacteria</taxon>
        <taxon>Bacillati</taxon>
        <taxon>Actinomycetota</taxon>
        <taxon>Actinomycetes</taxon>
        <taxon>Micromonosporales</taxon>
        <taxon>Micromonosporaceae</taxon>
        <taxon>Micromonospora</taxon>
    </lineage>
</organism>
<evidence type="ECO:0000313" key="4">
    <source>
        <dbReference type="Proteomes" id="UP000003448"/>
    </source>
</evidence>
<comment type="caution">
    <text evidence="3">The sequence shown here is derived from an EMBL/GenBank/DDBJ whole genome shotgun (WGS) entry which is preliminary data.</text>
</comment>
<evidence type="ECO:0000313" key="3">
    <source>
        <dbReference type="EMBL" id="CCH16651.1"/>
    </source>
</evidence>
<feature type="region of interest" description="Disordered" evidence="1">
    <location>
        <begin position="88"/>
        <end position="108"/>
    </location>
</feature>
<protein>
    <submittedName>
        <fullName evidence="3">Uncharacterized protein</fullName>
    </submittedName>
</protein>
<dbReference type="Proteomes" id="UP000003448">
    <property type="component" value="Unassembled WGS sequence"/>
</dbReference>
<feature type="region of interest" description="Disordered" evidence="1">
    <location>
        <begin position="1"/>
        <end position="38"/>
    </location>
</feature>